<keyword evidence="5 7" id="KW-0472">Membrane</keyword>
<evidence type="ECO:0000256" key="3">
    <source>
        <dbReference type="ARBA" id="ARBA00022692"/>
    </source>
</evidence>
<evidence type="ECO:0000256" key="7">
    <source>
        <dbReference type="SAM" id="Phobius"/>
    </source>
</evidence>
<dbReference type="Pfam" id="PF00510">
    <property type="entry name" value="COX3"/>
    <property type="match status" value="1"/>
</dbReference>
<feature type="transmembrane region" description="Helical" evidence="7">
    <location>
        <begin position="132"/>
        <end position="158"/>
    </location>
</feature>
<keyword evidence="4 7" id="KW-1133">Transmembrane helix</keyword>
<dbReference type="GO" id="GO:0004129">
    <property type="term" value="F:cytochrome-c oxidase activity"/>
    <property type="evidence" value="ECO:0007669"/>
    <property type="project" value="InterPro"/>
</dbReference>
<dbReference type="InterPro" id="IPR024791">
    <property type="entry name" value="Cyt_c/ubiquinol_Oxase_su3"/>
</dbReference>
<feature type="transmembrane region" description="Helical" evidence="7">
    <location>
        <begin position="95"/>
        <end position="112"/>
    </location>
</feature>
<dbReference type="InterPro" id="IPR035973">
    <property type="entry name" value="Cyt_c_oxidase_su3-like_sf"/>
</dbReference>
<organism evidence="9 10">
    <name type="scientific">Archangium gephyra</name>
    <dbReference type="NCBI Taxonomy" id="48"/>
    <lineage>
        <taxon>Bacteria</taxon>
        <taxon>Pseudomonadati</taxon>
        <taxon>Myxococcota</taxon>
        <taxon>Myxococcia</taxon>
        <taxon>Myxococcales</taxon>
        <taxon>Cystobacterineae</taxon>
        <taxon>Archangiaceae</taxon>
        <taxon>Archangium</taxon>
    </lineage>
</organism>
<dbReference type="InterPro" id="IPR013833">
    <property type="entry name" value="Cyt_c_oxidase_su3_a-hlx"/>
</dbReference>
<sequence>MSMTRPIATTRSATGISTGKLAVWWLIASEIVIFGGVLGSYLMHRLGHPEWAGQASHTNTWAGAFNTLVLLTSSLAAVLAHNAAELKDGKKAAKYLWLTILGACIFLVVKSIEWTNEIHHGFTITSHTFWSFYYTAAGIHGLHVIIGAIIMAVIAVDASKGKDLQRVEAVGLYWHFVDIVWIFLFPLLYIAK</sequence>
<gene>
    <name evidence="9" type="ORF">DI536_13100</name>
</gene>
<dbReference type="GO" id="GO:0019646">
    <property type="term" value="P:aerobic electron transport chain"/>
    <property type="evidence" value="ECO:0007669"/>
    <property type="project" value="InterPro"/>
</dbReference>
<evidence type="ECO:0000313" key="10">
    <source>
        <dbReference type="Proteomes" id="UP000249061"/>
    </source>
</evidence>
<dbReference type="PROSITE" id="PS50253">
    <property type="entry name" value="COX3"/>
    <property type="match status" value="1"/>
</dbReference>
<proteinExistence type="inferred from homology"/>
<dbReference type="Proteomes" id="UP000249061">
    <property type="component" value="Unassembled WGS sequence"/>
</dbReference>
<dbReference type="GO" id="GO:0005886">
    <property type="term" value="C:plasma membrane"/>
    <property type="evidence" value="ECO:0007669"/>
    <property type="project" value="UniProtKB-SubCell"/>
</dbReference>
<protein>
    <submittedName>
        <fullName evidence="9">Cytochrome oxidase subunit III</fullName>
    </submittedName>
</protein>
<evidence type="ECO:0000313" key="9">
    <source>
        <dbReference type="EMBL" id="PZR13219.1"/>
    </source>
</evidence>
<feature type="domain" description="Heme-copper oxidase subunit III family profile" evidence="8">
    <location>
        <begin position="1"/>
        <end position="192"/>
    </location>
</feature>
<keyword evidence="3 6" id="KW-0812">Transmembrane</keyword>
<reference evidence="9 10" key="1">
    <citation type="submission" date="2017-08" db="EMBL/GenBank/DDBJ databases">
        <title>Infants hospitalized years apart are colonized by the same room-sourced microbial strains.</title>
        <authorList>
            <person name="Brooks B."/>
            <person name="Olm M.R."/>
            <person name="Firek B.A."/>
            <person name="Baker R."/>
            <person name="Thomas B.C."/>
            <person name="Morowitz M.J."/>
            <person name="Banfield J.F."/>
        </authorList>
    </citation>
    <scope>NUCLEOTIDE SEQUENCE [LARGE SCALE GENOMIC DNA]</scope>
    <source>
        <strain evidence="9">S2_003_000_R2_14</strain>
    </source>
</reference>
<comment type="caution">
    <text evidence="9">The sequence shown here is derived from an EMBL/GenBank/DDBJ whole genome shotgun (WGS) entry which is preliminary data.</text>
</comment>
<comment type="subcellular location">
    <subcellularLocation>
        <location evidence="6">Cell membrane</location>
        <topology evidence="6">Multi-pass membrane protein</topology>
    </subcellularLocation>
    <subcellularLocation>
        <location evidence="1">Membrane</location>
        <topology evidence="1">Multi-pass membrane protein</topology>
    </subcellularLocation>
</comment>
<accession>A0A2W5TCN3</accession>
<dbReference type="AlphaFoldDB" id="A0A2W5TCN3"/>
<comment type="similarity">
    <text evidence="2 6">Belongs to the cytochrome c oxidase subunit 3 family.</text>
</comment>
<dbReference type="SUPFAM" id="SSF81452">
    <property type="entry name" value="Cytochrome c oxidase subunit III-like"/>
    <property type="match status" value="1"/>
</dbReference>
<evidence type="ECO:0000256" key="5">
    <source>
        <dbReference type="ARBA" id="ARBA00023136"/>
    </source>
</evidence>
<evidence type="ECO:0000259" key="8">
    <source>
        <dbReference type="PROSITE" id="PS50253"/>
    </source>
</evidence>
<dbReference type="EMBL" id="QFQP01000010">
    <property type="protein sequence ID" value="PZR13219.1"/>
    <property type="molecule type" value="Genomic_DNA"/>
</dbReference>
<dbReference type="PANTHER" id="PTHR11403:SF6">
    <property type="entry name" value="NITRIC OXIDE REDUCTASE SUBUNIT E"/>
    <property type="match status" value="1"/>
</dbReference>
<dbReference type="Gene3D" id="1.20.120.80">
    <property type="entry name" value="Cytochrome c oxidase, subunit III, four-helix bundle"/>
    <property type="match status" value="1"/>
</dbReference>
<evidence type="ECO:0000256" key="2">
    <source>
        <dbReference type="ARBA" id="ARBA00010581"/>
    </source>
</evidence>
<feature type="transmembrane region" description="Helical" evidence="7">
    <location>
        <begin position="21"/>
        <end position="43"/>
    </location>
</feature>
<evidence type="ECO:0000256" key="1">
    <source>
        <dbReference type="ARBA" id="ARBA00004141"/>
    </source>
</evidence>
<name>A0A2W5TCN3_9BACT</name>
<evidence type="ECO:0000256" key="4">
    <source>
        <dbReference type="ARBA" id="ARBA00022989"/>
    </source>
</evidence>
<feature type="transmembrane region" description="Helical" evidence="7">
    <location>
        <begin position="170"/>
        <end position="191"/>
    </location>
</feature>
<dbReference type="PANTHER" id="PTHR11403">
    <property type="entry name" value="CYTOCHROME C OXIDASE SUBUNIT III"/>
    <property type="match status" value="1"/>
</dbReference>
<feature type="transmembrane region" description="Helical" evidence="7">
    <location>
        <begin position="63"/>
        <end position="83"/>
    </location>
</feature>
<dbReference type="InterPro" id="IPR000298">
    <property type="entry name" value="Cyt_c_oxidase-like_su3"/>
</dbReference>
<evidence type="ECO:0000256" key="6">
    <source>
        <dbReference type="RuleBase" id="RU003376"/>
    </source>
</evidence>